<feature type="active site" description="Nucleophile" evidence="5">
    <location>
        <position position="154"/>
    </location>
</feature>
<protein>
    <recommendedName>
        <fullName evidence="4">Isoaspartyl peptidase</fullName>
    </recommendedName>
</protein>
<dbReference type="Gene3D" id="3.60.20.30">
    <property type="entry name" value="(Glycosyl)asparaginase"/>
    <property type="match status" value="1"/>
</dbReference>
<keyword evidence="8" id="KW-1185">Reference proteome</keyword>
<gene>
    <name evidence="7" type="ORF">SAMN02745194_00832</name>
</gene>
<dbReference type="GO" id="GO:0006508">
    <property type="term" value="P:proteolysis"/>
    <property type="evidence" value="ECO:0007669"/>
    <property type="project" value="UniProtKB-KW"/>
</dbReference>
<sequence>MIMSGGTGIWALVLHGGAKAIPPERAEAKREGCRAALRVGASILRGGGTALDAVEATIRILEDDAISNAGRGSARRPGGETEMDAAMMDGATLDLGGVAALRGVRHPVSVARLMLREAPTLLVAEGARHFAEMHGAELDESADLPMLGDAGHDTVGCVALDGHGHLAAGTSTGGLEGSMAGRVGDSALPGCGLYADDLMGAVAFSGDGENIARTLLAARVMQALEEGSPQAAAELAMARLRRVGGEAGGIVLDRAGHVGWAHNSPHFAVGIATSEDGILRTYLWKGEELDLD</sequence>
<evidence type="ECO:0000256" key="3">
    <source>
        <dbReference type="ARBA" id="ARBA00022813"/>
    </source>
</evidence>
<feature type="site" description="Cleavage; by autolysis" evidence="6">
    <location>
        <begin position="153"/>
        <end position="154"/>
    </location>
</feature>
<evidence type="ECO:0000256" key="1">
    <source>
        <dbReference type="ARBA" id="ARBA00022670"/>
    </source>
</evidence>
<reference evidence="7 8" key="1">
    <citation type="submission" date="2016-11" db="EMBL/GenBank/DDBJ databases">
        <authorList>
            <person name="Jaros S."/>
            <person name="Januszkiewicz K."/>
            <person name="Wedrychowicz H."/>
        </authorList>
    </citation>
    <scope>NUCLEOTIDE SEQUENCE [LARGE SCALE GENOMIC DNA]</scope>
    <source>
        <strain evidence="7 8">DSM 14916</strain>
    </source>
</reference>
<dbReference type="GO" id="GO:0016811">
    <property type="term" value="F:hydrolase activity, acting on carbon-nitrogen (but not peptide) bonds, in linear amides"/>
    <property type="evidence" value="ECO:0007669"/>
    <property type="project" value="UniProtKB-ARBA"/>
</dbReference>
<evidence type="ECO:0000256" key="6">
    <source>
        <dbReference type="PIRSR" id="PIRSR600246-3"/>
    </source>
</evidence>
<dbReference type="SUPFAM" id="SSF56235">
    <property type="entry name" value="N-terminal nucleophile aminohydrolases (Ntn hydrolases)"/>
    <property type="match status" value="1"/>
</dbReference>
<dbReference type="Pfam" id="PF01112">
    <property type="entry name" value="Asparaginase_2"/>
    <property type="match status" value="2"/>
</dbReference>
<organism evidence="7 8">
    <name type="scientific">Muricoccus roseus</name>
    <dbReference type="NCBI Taxonomy" id="198092"/>
    <lineage>
        <taxon>Bacteria</taxon>
        <taxon>Pseudomonadati</taxon>
        <taxon>Pseudomonadota</taxon>
        <taxon>Alphaproteobacteria</taxon>
        <taxon>Acetobacterales</taxon>
        <taxon>Roseomonadaceae</taxon>
        <taxon>Muricoccus</taxon>
    </lineage>
</organism>
<dbReference type="PANTHER" id="PTHR10188:SF6">
    <property type="entry name" value="N(4)-(BETA-N-ACETYLGLUCOSAMINYL)-L-ASPARAGINASE"/>
    <property type="match status" value="1"/>
</dbReference>
<dbReference type="STRING" id="198092.SAMN02745194_00832"/>
<dbReference type="EMBL" id="FQZF01000004">
    <property type="protein sequence ID" value="SHI68710.1"/>
    <property type="molecule type" value="Genomic_DNA"/>
</dbReference>
<dbReference type="Proteomes" id="UP000184387">
    <property type="component" value="Unassembled WGS sequence"/>
</dbReference>
<evidence type="ECO:0000256" key="2">
    <source>
        <dbReference type="ARBA" id="ARBA00022801"/>
    </source>
</evidence>
<keyword evidence="3" id="KW-0068">Autocatalytic cleavage</keyword>
<dbReference type="InterPro" id="IPR000246">
    <property type="entry name" value="Peptidase_T2"/>
</dbReference>
<accession>A0A1M6D688</accession>
<dbReference type="CDD" id="cd04512">
    <property type="entry name" value="Ntn_Asparaginase_2_like"/>
    <property type="match status" value="1"/>
</dbReference>
<dbReference type="FunFam" id="3.60.20.30:FF:000001">
    <property type="entry name" value="Isoaspartyl peptidase/L-asparaginase"/>
    <property type="match status" value="1"/>
</dbReference>
<evidence type="ECO:0000313" key="7">
    <source>
        <dbReference type="EMBL" id="SHI68710.1"/>
    </source>
</evidence>
<dbReference type="PANTHER" id="PTHR10188">
    <property type="entry name" value="L-ASPARAGINASE"/>
    <property type="match status" value="1"/>
</dbReference>
<dbReference type="GO" id="GO:0008233">
    <property type="term" value="F:peptidase activity"/>
    <property type="evidence" value="ECO:0007669"/>
    <property type="project" value="UniProtKB-KW"/>
</dbReference>
<proteinExistence type="predicted"/>
<keyword evidence="2" id="KW-0378">Hydrolase</keyword>
<evidence type="ECO:0000256" key="5">
    <source>
        <dbReference type="PIRSR" id="PIRSR600246-1"/>
    </source>
</evidence>
<keyword evidence="1" id="KW-0645">Protease</keyword>
<evidence type="ECO:0000256" key="4">
    <source>
        <dbReference type="ARBA" id="ARBA00069124"/>
    </source>
</evidence>
<dbReference type="AlphaFoldDB" id="A0A1M6D688"/>
<dbReference type="GO" id="GO:0005737">
    <property type="term" value="C:cytoplasm"/>
    <property type="evidence" value="ECO:0007669"/>
    <property type="project" value="TreeGrafter"/>
</dbReference>
<dbReference type="InterPro" id="IPR029055">
    <property type="entry name" value="Ntn_hydrolases_N"/>
</dbReference>
<name>A0A1M6D688_9PROT</name>
<evidence type="ECO:0000313" key="8">
    <source>
        <dbReference type="Proteomes" id="UP000184387"/>
    </source>
</evidence>